<proteinExistence type="predicted"/>
<dbReference type="EMBL" id="FRAT01000005">
    <property type="protein sequence ID" value="SHK87158.1"/>
    <property type="molecule type" value="Genomic_DNA"/>
</dbReference>
<dbReference type="EMBL" id="FOKU01000014">
    <property type="protein sequence ID" value="SFC58278.1"/>
    <property type="molecule type" value="Genomic_DNA"/>
</dbReference>
<gene>
    <name evidence="1" type="ORF">SAMN04487891_11428</name>
    <name evidence="2" type="ORF">SAMN05216293_2108</name>
</gene>
<accession>A0A1M6W0K6</accession>
<name>A0A1M6W0K6_9FLAO</name>
<evidence type="ECO:0000313" key="2">
    <source>
        <dbReference type="EMBL" id="SHK87158.1"/>
    </source>
</evidence>
<evidence type="ECO:0000313" key="1">
    <source>
        <dbReference type="EMBL" id="SFC58278.1"/>
    </source>
</evidence>
<dbReference type="STRING" id="1055723.SAMN05216293_2108"/>
<comment type="caution">
    <text evidence="2">The sequence shown here is derived from an EMBL/GenBank/DDBJ whole genome shotgun (WGS) entry which is preliminary data.</text>
</comment>
<evidence type="ECO:0000313" key="4">
    <source>
        <dbReference type="Proteomes" id="UP000198940"/>
    </source>
</evidence>
<keyword evidence="4" id="KW-1185">Reference proteome</keyword>
<protein>
    <submittedName>
        <fullName evidence="2">Uncharacterized protein</fullName>
    </submittedName>
</protein>
<dbReference type="Proteomes" id="UP000184031">
    <property type="component" value="Unassembled WGS sequence"/>
</dbReference>
<sequence length="67" mass="7705">MLVLVSFWYGKGSNIQKKINAIKFYVFLTTLCGKFCIGTKNEMSFPFNIATYNAITLIYSRSYIGFQ</sequence>
<dbReference type="AlphaFoldDB" id="A0A1M6W0K6"/>
<reference evidence="2 3" key="1">
    <citation type="submission" date="2016-11" db="EMBL/GenBank/DDBJ databases">
        <authorList>
            <person name="Varghese N."/>
            <person name="Submissions S."/>
        </authorList>
    </citation>
    <scope>NUCLEOTIDE SEQUENCE [LARGE SCALE GENOMIC DNA]</scope>
    <source>
        <strain evidence="2 3">CGMCC 1.12174</strain>
        <strain evidence="1 4">DSM 26351</strain>
    </source>
</reference>
<evidence type="ECO:0000313" key="3">
    <source>
        <dbReference type="Proteomes" id="UP000184031"/>
    </source>
</evidence>
<dbReference type="Proteomes" id="UP000198940">
    <property type="component" value="Unassembled WGS sequence"/>
</dbReference>
<organism evidence="2 3">
    <name type="scientific">Flagellimonas taeanensis</name>
    <dbReference type="NCBI Taxonomy" id="1005926"/>
    <lineage>
        <taxon>Bacteria</taxon>
        <taxon>Pseudomonadati</taxon>
        <taxon>Bacteroidota</taxon>
        <taxon>Flavobacteriia</taxon>
        <taxon>Flavobacteriales</taxon>
        <taxon>Flavobacteriaceae</taxon>
        <taxon>Flagellimonas</taxon>
    </lineage>
</organism>